<dbReference type="Gene3D" id="3.40.50.150">
    <property type="entry name" value="Vaccinia Virus protein VP39"/>
    <property type="match status" value="1"/>
</dbReference>
<dbReference type="SUPFAM" id="SSF53335">
    <property type="entry name" value="S-adenosyl-L-methionine-dependent methyltransferases"/>
    <property type="match status" value="1"/>
</dbReference>
<comment type="similarity">
    <text evidence="1 4">Belongs to the UPF0677 family.</text>
</comment>
<dbReference type="GO" id="GO:0032259">
    <property type="term" value="P:methylation"/>
    <property type="evidence" value="ECO:0007669"/>
    <property type="project" value="UniProtKB-KW"/>
</dbReference>
<sequence length="293" mass="31469">MVMEAGRPSRTALAVAALRAAHQVMDAPVIFADPVALPILGPDAEARIRADEARLHTPPARFLRAALVARSRFAEDRLAMAVAAGVDQYVVLGAGLDTFAYRNLHPGVRVFEVDHPATQAWKRSMLEAAGIVPSAGVAYAAIDFERDTLTDGLTRTGFDWNRPAFFAWLGVTVYLTRDAILDTLRRVATLSTGSAIVFDYSLPPDTLSEKQRAAFQAIADRAAAEGEPWRSFFTPDALGAELRRMGYGAVEDVGAAELNPRYFAGRADGLVLGGISRLVHAAVTEPSPTSHGL</sequence>
<dbReference type="InterPro" id="IPR029063">
    <property type="entry name" value="SAM-dependent_MTases_sf"/>
</dbReference>
<evidence type="ECO:0000313" key="6">
    <source>
        <dbReference type="Proteomes" id="UP000316545"/>
    </source>
</evidence>
<dbReference type="Proteomes" id="UP000316545">
    <property type="component" value="Unassembled WGS sequence"/>
</dbReference>
<evidence type="ECO:0000256" key="2">
    <source>
        <dbReference type="ARBA" id="ARBA00022603"/>
    </source>
</evidence>
<evidence type="ECO:0000256" key="3">
    <source>
        <dbReference type="ARBA" id="ARBA00022679"/>
    </source>
</evidence>
<evidence type="ECO:0000313" key="5">
    <source>
        <dbReference type="EMBL" id="TWB27779.1"/>
    </source>
</evidence>
<dbReference type="NCBIfam" id="TIGR00027">
    <property type="entry name" value="mthyl_TIGR00027"/>
    <property type="match status" value="1"/>
</dbReference>
<name>A0A560G1Q5_9PROT</name>
<dbReference type="Pfam" id="PF04072">
    <property type="entry name" value="LCM"/>
    <property type="match status" value="1"/>
</dbReference>
<keyword evidence="3 5" id="KW-0808">Transferase</keyword>
<gene>
    <name evidence="5" type="ORF">FBZ88_106244</name>
</gene>
<proteinExistence type="inferred from homology"/>
<dbReference type="InterPro" id="IPR011610">
    <property type="entry name" value="SAM_mthyl_Trfase_ML2640-like"/>
</dbReference>
<reference evidence="5 6" key="1">
    <citation type="submission" date="2019-06" db="EMBL/GenBank/DDBJ databases">
        <title>Genomic Encyclopedia of Type Strains, Phase IV (KMG-V): Genome sequencing to study the core and pangenomes of soil and plant-associated prokaryotes.</title>
        <authorList>
            <person name="Whitman W."/>
        </authorList>
    </citation>
    <scope>NUCLEOTIDE SEQUENCE [LARGE SCALE GENOMIC DNA]</scope>
    <source>
        <strain evidence="5 6">BR 11865</strain>
    </source>
</reference>
<accession>A0A560G1Q5</accession>
<dbReference type="InterPro" id="IPR007213">
    <property type="entry name" value="Ppm1/Ppm2/Tcmp"/>
</dbReference>
<dbReference type="EMBL" id="VITO01000006">
    <property type="protein sequence ID" value="TWB27779.1"/>
    <property type="molecule type" value="Genomic_DNA"/>
</dbReference>
<keyword evidence="2 4" id="KW-0489">Methyltransferase</keyword>
<comment type="function">
    <text evidence="4">Exhibits S-adenosyl-L-methionine-dependent methyltransferase activity.</text>
</comment>
<protein>
    <recommendedName>
        <fullName evidence="4">S-adenosyl-L-methionine-dependent methyltransferase</fullName>
        <ecNumber evidence="4">2.1.1.-</ecNumber>
    </recommendedName>
</protein>
<evidence type="ECO:0000256" key="1">
    <source>
        <dbReference type="ARBA" id="ARBA00008138"/>
    </source>
</evidence>
<evidence type="ECO:0000256" key="4">
    <source>
        <dbReference type="RuleBase" id="RU362030"/>
    </source>
</evidence>
<organism evidence="5 6">
    <name type="scientific">Nitrospirillum amazonense</name>
    <dbReference type="NCBI Taxonomy" id="28077"/>
    <lineage>
        <taxon>Bacteria</taxon>
        <taxon>Pseudomonadati</taxon>
        <taxon>Pseudomonadota</taxon>
        <taxon>Alphaproteobacteria</taxon>
        <taxon>Rhodospirillales</taxon>
        <taxon>Azospirillaceae</taxon>
        <taxon>Nitrospirillum</taxon>
    </lineage>
</organism>
<dbReference type="AlphaFoldDB" id="A0A560G1Q5"/>
<keyword evidence="4" id="KW-0949">S-adenosyl-L-methionine</keyword>
<dbReference type="PANTHER" id="PTHR43619">
    <property type="entry name" value="S-ADENOSYL-L-METHIONINE-DEPENDENT METHYLTRANSFERASE YKTD-RELATED"/>
    <property type="match status" value="1"/>
</dbReference>
<dbReference type="GO" id="GO:0008168">
    <property type="term" value="F:methyltransferase activity"/>
    <property type="evidence" value="ECO:0007669"/>
    <property type="project" value="UniProtKB-UniRule"/>
</dbReference>
<comment type="caution">
    <text evidence="5">The sequence shown here is derived from an EMBL/GenBank/DDBJ whole genome shotgun (WGS) entry which is preliminary data.</text>
</comment>
<dbReference type="EC" id="2.1.1.-" evidence="4"/>
<dbReference type="PANTHER" id="PTHR43619:SF2">
    <property type="entry name" value="S-ADENOSYL-L-METHIONINE-DEPENDENT METHYLTRANSFERASES SUPERFAMILY PROTEIN"/>
    <property type="match status" value="1"/>
</dbReference>
<keyword evidence="6" id="KW-1185">Reference proteome</keyword>